<dbReference type="GO" id="GO:0046872">
    <property type="term" value="F:metal ion binding"/>
    <property type="evidence" value="ECO:0007669"/>
    <property type="project" value="UniProtKB-KW"/>
</dbReference>
<evidence type="ECO:0000256" key="13">
    <source>
        <dbReference type="SAM" id="Phobius"/>
    </source>
</evidence>
<evidence type="ECO:0000256" key="6">
    <source>
        <dbReference type="ARBA" id="ARBA00022692"/>
    </source>
</evidence>
<keyword evidence="11" id="KW-0408">Iron</keyword>
<organism evidence="14">
    <name type="scientific">Prymnesium polylepis</name>
    <dbReference type="NCBI Taxonomy" id="72548"/>
    <lineage>
        <taxon>Eukaryota</taxon>
        <taxon>Haptista</taxon>
        <taxon>Haptophyta</taxon>
        <taxon>Prymnesiophyceae</taxon>
        <taxon>Prymnesiales</taxon>
        <taxon>Prymnesiaceae</taxon>
        <taxon>Prymnesium</taxon>
    </lineage>
</organism>
<evidence type="ECO:0000256" key="11">
    <source>
        <dbReference type="ARBA" id="ARBA00023004"/>
    </source>
</evidence>
<keyword evidence="10" id="KW-0560">Oxidoreductase</keyword>
<comment type="similarity">
    <text evidence="3">Belongs to the alternative oxidase family.</text>
</comment>
<gene>
    <name evidence="14" type="ORF">CPOL0286_LOCUS19135</name>
</gene>
<evidence type="ECO:0000256" key="8">
    <source>
        <dbReference type="ARBA" id="ARBA00022982"/>
    </source>
</evidence>
<evidence type="ECO:0000256" key="7">
    <source>
        <dbReference type="ARBA" id="ARBA00022723"/>
    </source>
</evidence>
<comment type="cofactor">
    <cofactor evidence="1">
        <name>Fe cation</name>
        <dbReference type="ChEBI" id="CHEBI:24875"/>
    </cofactor>
</comment>
<dbReference type="GO" id="GO:0009916">
    <property type="term" value="F:alternative oxidase activity"/>
    <property type="evidence" value="ECO:0007669"/>
    <property type="project" value="InterPro"/>
</dbReference>
<evidence type="ECO:0000256" key="1">
    <source>
        <dbReference type="ARBA" id="ARBA00001962"/>
    </source>
</evidence>
<evidence type="ECO:0000256" key="3">
    <source>
        <dbReference type="ARBA" id="ARBA00008388"/>
    </source>
</evidence>
<evidence type="ECO:0000256" key="2">
    <source>
        <dbReference type="ARBA" id="ARBA00004370"/>
    </source>
</evidence>
<dbReference type="EMBL" id="HBKO01041632">
    <property type="protein sequence ID" value="CAE2293520.1"/>
    <property type="molecule type" value="Transcribed_RNA"/>
</dbReference>
<dbReference type="InterPro" id="IPR002680">
    <property type="entry name" value="AOX"/>
</dbReference>
<sequence>MPYFSYVSMLHLYETLGFWRRGAETKRIHGDEEYNEYHHLLIMESLGGDQSWAVRFLAQHAAVAYYWLLVVLFMASPSLGYLFSVLLEGHAVDTYAEFVESNEDLLASLPVPLVAREYYNSVGYYLSVGGEVPGFARTAPIFGEPPTPNFGDSFESLRDVFRAIIKDEADHVLTMKVSRGELEEPAMV</sequence>
<feature type="transmembrane region" description="Helical" evidence="13">
    <location>
        <begin position="64"/>
        <end position="87"/>
    </location>
</feature>
<evidence type="ECO:0000256" key="12">
    <source>
        <dbReference type="ARBA" id="ARBA00023136"/>
    </source>
</evidence>
<dbReference type="GO" id="GO:0005739">
    <property type="term" value="C:mitochondrion"/>
    <property type="evidence" value="ECO:0007669"/>
    <property type="project" value="TreeGrafter"/>
</dbReference>
<evidence type="ECO:0000313" key="14">
    <source>
        <dbReference type="EMBL" id="CAE2293520.1"/>
    </source>
</evidence>
<dbReference type="PANTHER" id="PTHR31803">
    <property type="entry name" value="ALTERNATIVE OXIDASE"/>
    <property type="match status" value="1"/>
</dbReference>
<accession>A0A7S4NKL7</accession>
<dbReference type="PANTHER" id="PTHR31803:SF19">
    <property type="entry name" value="UBIQUINOL OXIDASE"/>
    <property type="match status" value="1"/>
</dbReference>
<dbReference type="GO" id="GO:0016020">
    <property type="term" value="C:membrane"/>
    <property type="evidence" value="ECO:0007669"/>
    <property type="project" value="UniProtKB-SubCell"/>
</dbReference>
<dbReference type="Pfam" id="PF01786">
    <property type="entry name" value="AOX"/>
    <property type="match status" value="1"/>
</dbReference>
<dbReference type="AlphaFoldDB" id="A0A7S4NKL7"/>
<proteinExistence type="inferred from homology"/>
<dbReference type="InterPro" id="IPR038659">
    <property type="entry name" value="AOX_sf"/>
</dbReference>
<keyword evidence="8" id="KW-0249">Electron transport</keyword>
<evidence type="ECO:0008006" key="15">
    <source>
        <dbReference type="Google" id="ProtNLM"/>
    </source>
</evidence>
<dbReference type="Gene3D" id="1.20.1260.140">
    <property type="entry name" value="Alternative oxidase"/>
    <property type="match status" value="1"/>
</dbReference>
<evidence type="ECO:0000256" key="4">
    <source>
        <dbReference type="ARBA" id="ARBA00022448"/>
    </source>
</evidence>
<protein>
    <recommendedName>
        <fullName evidence="15">Ubiquinol oxidase</fullName>
    </recommendedName>
</protein>
<comment type="subcellular location">
    <subcellularLocation>
        <location evidence="2">Membrane</location>
    </subcellularLocation>
</comment>
<dbReference type="GO" id="GO:0010230">
    <property type="term" value="P:alternative respiration"/>
    <property type="evidence" value="ECO:0007669"/>
    <property type="project" value="TreeGrafter"/>
</dbReference>
<keyword evidence="7" id="KW-0479">Metal-binding</keyword>
<keyword evidence="4" id="KW-0813">Transport</keyword>
<keyword evidence="5" id="KW-0679">Respiratory chain</keyword>
<name>A0A7S4NKL7_9EUKA</name>
<keyword evidence="6 13" id="KW-0812">Transmembrane</keyword>
<reference evidence="14" key="1">
    <citation type="submission" date="2021-01" db="EMBL/GenBank/DDBJ databases">
        <authorList>
            <person name="Corre E."/>
            <person name="Pelletier E."/>
            <person name="Niang G."/>
            <person name="Scheremetjew M."/>
            <person name="Finn R."/>
            <person name="Kale V."/>
            <person name="Holt S."/>
            <person name="Cochrane G."/>
            <person name="Meng A."/>
            <person name="Brown T."/>
            <person name="Cohen L."/>
        </authorList>
    </citation>
    <scope>NUCLEOTIDE SEQUENCE</scope>
    <source>
        <strain evidence="14">UIO037</strain>
    </source>
</reference>
<evidence type="ECO:0000256" key="5">
    <source>
        <dbReference type="ARBA" id="ARBA00022660"/>
    </source>
</evidence>
<evidence type="ECO:0000256" key="9">
    <source>
        <dbReference type="ARBA" id="ARBA00022989"/>
    </source>
</evidence>
<keyword evidence="12 13" id="KW-0472">Membrane</keyword>
<evidence type="ECO:0000256" key="10">
    <source>
        <dbReference type="ARBA" id="ARBA00023002"/>
    </source>
</evidence>
<keyword evidence="9 13" id="KW-1133">Transmembrane helix</keyword>